<comment type="caution">
    <text evidence="1">The sequence shown here is derived from an EMBL/GenBank/DDBJ whole genome shotgun (WGS) entry which is preliminary data.</text>
</comment>
<organism evidence="1 2">
    <name type="scientific">Persea americana</name>
    <name type="common">Avocado</name>
    <dbReference type="NCBI Taxonomy" id="3435"/>
    <lineage>
        <taxon>Eukaryota</taxon>
        <taxon>Viridiplantae</taxon>
        <taxon>Streptophyta</taxon>
        <taxon>Embryophyta</taxon>
        <taxon>Tracheophyta</taxon>
        <taxon>Spermatophyta</taxon>
        <taxon>Magnoliopsida</taxon>
        <taxon>Magnoliidae</taxon>
        <taxon>Laurales</taxon>
        <taxon>Lauraceae</taxon>
        <taxon>Persea</taxon>
    </lineage>
</organism>
<accession>A0ACC2MW96</accession>
<name>A0ACC2MW96_PERAE</name>
<dbReference type="EMBL" id="CM056809">
    <property type="protein sequence ID" value="KAJ8649984.1"/>
    <property type="molecule type" value="Genomic_DNA"/>
</dbReference>
<protein>
    <submittedName>
        <fullName evidence="1">Uncharacterized protein</fullName>
    </submittedName>
</protein>
<keyword evidence="2" id="KW-1185">Reference proteome</keyword>
<reference evidence="1 2" key="1">
    <citation type="journal article" date="2022" name="Hortic Res">
        <title>A haplotype resolved chromosomal level avocado genome allows analysis of novel avocado genes.</title>
        <authorList>
            <person name="Nath O."/>
            <person name="Fletcher S.J."/>
            <person name="Hayward A."/>
            <person name="Shaw L.M."/>
            <person name="Masouleh A.K."/>
            <person name="Furtado A."/>
            <person name="Henry R.J."/>
            <person name="Mitter N."/>
        </authorList>
    </citation>
    <scope>NUCLEOTIDE SEQUENCE [LARGE SCALE GENOMIC DNA]</scope>
    <source>
        <strain evidence="2">cv. Hass</strain>
    </source>
</reference>
<proteinExistence type="predicted"/>
<dbReference type="Proteomes" id="UP001234297">
    <property type="component" value="Chromosome 1"/>
</dbReference>
<gene>
    <name evidence="1" type="ORF">MRB53_003007</name>
</gene>
<evidence type="ECO:0000313" key="2">
    <source>
        <dbReference type="Proteomes" id="UP001234297"/>
    </source>
</evidence>
<sequence length="222" mass="25952">MLKGLSQSLFEISKPRFSEIKPTGYFSNLSETVYETDEFRMYTFKIKRCNKTRTHDWTECPYAHRGEKARRRDPRKFNYYGVTCPEFRRGGCPRGDSCKFAHGVFEFWLHPERYRTRACTAGQYCRRKVCFFAHTPEQLRIGSELMQDPAYHWIYLAGLDGGGRFTSPASLENEFYFVRGRDFVANMAQLKMDEGEELETCLGGGIPHAPDIDWISELVRFE</sequence>
<evidence type="ECO:0000313" key="1">
    <source>
        <dbReference type="EMBL" id="KAJ8649984.1"/>
    </source>
</evidence>